<feature type="non-terminal residue" evidence="2">
    <location>
        <position position="1"/>
    </location>
</feature>
<evidence type="ECO:0000313" key="2">
    <source>
        <dbReference type="EMBL" id="CAH2071692.1"/>
    </source>
</evidence>
<keyword evidence="3" id="KW-1185">Reference proteome</keyword>
<dbReference type="Proteomes" id="UP000837857">
    <property type="component" value="Chromosome 6"/>
</dbReference>
<feature type="region of interest" description="Disordered" evidence="1">
    <location>
        <begin position="40"/>
        <end position="62"/>
    </location>
</feature>
<gene>
    <name evidence="2" type="ORF">IPOD504_LOCUS15230</name>
</gene>
<feature type="region of interest" description="Disordered" evidence="1">
    <location>
        <begin position="113"/>
        <end position="137"/>
    </location>
</feature>
<feature type="compositionally biased region" description="Low complexity" evidence="1">
    <location>
        <begin position="40"/>
        <end position="58"/>
    </location>
</feature>
<proteinExistence type="predicted"/>
<dbReference type="EMBL" id="OW152818">
    <property type="protein sequence ID" value="CAH2071692.1"/>
    <property type="molecule type" value="Genomic_DNA"/>
</dbReference>
<accession>A0ABN8J2R0</accession>
<evidence type="ECO:0000256" key="1">
    <source>
        <dbReference type="SAM" id="MobiDB-lite"/>
    </source>
</evidence>
<protein>
    <submittedName>
        <fullName evidence="2">Uncharacterized protein</fullName>
    </submittedName>
</protein>
<sequence>MLATYYDLSLNGFKAPAKGARGEAAAAGAVYVTALSCLTSSGSRQTTSSLRQTSSRSSTCEDGRLTDRSIRHFQISNLRRSPQSPSLQVVSPDHCFISRNYNKKSPRRLVEMTKHPGDQGQHRAVEKPEQDCIANLG</sequence>
<name>A0ABN8J2R0_9NEOP</name>
<organism evidence="2 3">
    <name type="scientific">Iphiclides podalirius</name>
    <name type="common">scarce swallowtail</name>
    <dbReference type="NCBI Taxonomy" id="110791"/>
    <lineage>
        <taxon>Eukaryota</taxon>
        <taxon>Metazoa</taxon>
        <taxon>Ecdysozoa</taxon>
        <taxon>Arthropoda</taxon>
        <taxon>Hexapoda</taxon>
        <taxon>Insecta</taxon>
        <taxon>Pterygota</taxon>
        <taxon>Neoptera</taxon>
        <taxon>Endopterygota</taxon>
        <taxon>Lepidoptera</taxon>
        <taxon>Glossata</taxon>
        <taxon>Ditrysia</taxon>
        <taxon>Papilionoidea</taxon>
        <taxon>Papilionidae</taxon>
        <taxon>Papilioninae</taxon>
        <taxon>Iphiclides</taxon>
    </lineage>
</organism>
<evidence type="ECO:0000313" key="3">
    <source>
        <dbReference type="Proteomes" id="UP000837857"/>
    </source>
</evidence>
<feature type="compositionally biased region" description="Basic and acidic residues" evidence="1">
    <location>
        <begin position="113"/>
        <end position="130"/>
    </location>
</feature>
<reference evidence="2" key="1">
    <citation type="submission" date="2022-03" db="EMBL/GenBank/DDBJ databases">
        <authorList>
            <person name="Martin H S."/>
        </authorList>
    </citation>
    <scope>NUCLEOTIDE SEQUENCE</scope>
</reference>